<dbReference type="RefSeq" id="WP_090368356.1">
    <property type="nucleotide sequence ID" value="NZ_FNEM01000027.1"/>
</dbReference>
<dbReference type="OrthoDB" id="9770517at2"/>
<dbReference type="Gene3D" id="1.20.1600.10">
    <property type="entry name" value="Outer membrane efflux proteins (OEP)"/>
    <property type="match status" value="1"/>
</dbReference>
<dbReference type="GO" id="GO:0009279">
    <property type="term" value="C:cell outer membrane"/>
    <property type="evidence" value="ECO:0007669"/>
    <property type="project" value="UniProtKB-SubCell"/>
</dbReference>
<organism evidence="3 4">
    <name type="scientific">Ferrimonas sediminum</name>
    <dbReference type="NCBI Taxonomy" id="718193"/>
    <lineage>
        <taxon>Bacteria</taxon>
        <taxon>Pseudomonadati</taxon>
        <taxon>Pseudomonadota</taxon>
        <taxon>Gammaproteobacteria</taxon>
        <taxon>Alteromonadales</taxon>
        <taxon>Ferrimonadaceae</taxon>
        <taxon>Ferrimonas</taxon>
    </lineage>
</organism>
<dbReference type="SUPFAM" id="SSF56954">
    <property type="entry name" value="Outer membrane efflux proteins (OEP)"/>
    <property type="match status" value="1"/>
</dbReference>
<evidence type="ECO:0000313" key="4">
    <source>
        <dbReference type="Proteomes" id="UP000199527"/>
    </source>
</evidence>
<keyword evidence="2 3" id="KW-0449">Lipoprotein</keyword>
<dbReference type="PROSITE" id="PS51257">
    <property type="entry name" value="PROKAR_LIPOPROTEIN"/>
    <property type="match status" value="1"/>
</dbReference>
<dbReference type="PANTHER" id="PTHR30203">
    <property type="entry name" value="OUTER MEMBRANE CATION EFFLUX PROTEIN"/>
    <property type="match status" value="1"/>
</dbReference>
<comment type="similarity">
    <text evidence="1 2">Belongs to the outer membrane factor (OMF) (TC 1.B.17) family.</text>
</comment>
<protein>
    <submittedName>
        <fullName evidence="3">Efflux transporter, outer membrane factor (OMF) lipoprotein, NodT family</fullName>
    </submittedName>
</protein>
<name>A0A1G9B422_9GAMM</name>
<keyword evidence="2" id="KW-0732">Signal</keyword>
<comment type="subcellular location">
    <subcellularLocation>
        <location evidence="2">Cell outer membrane</location>
        <topology evidence="2">Lipid-anchor</topology>
    </subcellularLocation>
</comment>
<keyword evidence="2" id="KW-0812">Transmembrane</keyword>
<dbReference type="InterPro" id="IPR010131">
    <property type="entry name" value="MdtP/NodT-like"/>
</dbReference>
<reference evidence="4" key="1">
    <citation type="submission" date="2016-10" db="EMBL/GenBank/DDBJ databases">
        <authorList>
            <person name="Varghese N."/>
            <person name="Submissions S."/>
        </authorList>
    </citation>
    <scope>NUCLEOTIDE SEQUENCE [LARGE SCALE GENOMIC DNA]</scope>
    <source>
        <strain evidence="4">DSM 23317</strain>
    </source>
</reference>
<dbReference type="InterPro" id="IPR003423">
    <property type="entry name" value="OMP_efflux"/>
</dbReference>
<sequence>MTHLRLYHPLLLALIVSGCALGPDYQRPQLDLPAQYHSDTDTGSDTHLGQQSWRQYYRDPNLQRLIEQALAQNLDLQTTASKLRAARSQVTVTDAALYPELSLSASGERSLDSGLTSTDPDIEDTLYLAGVVSWELDLWGANRRRSQASYANLLSSEQQMALATVSLISDVASRYYQWLDVEQRYRISASTVELRLKELDLARLRRANGVISGLEVRQAEVEYQSARVTLPQLDFERKQTANQLRILLGSFDQALQPGSKVTQPFQRLPDSLSVGVPSSMLTQRPDVQAAEQRLIAATANVGVAKTAFFPSFTISGSYGRESEQLGDILDSQGVTWSLLGGLTAPLFNAGRISAEYDIAKENAEQALLAYRSVVLTGYFEVNDAINGYRRSQLAIAAQEELVASSTEYVRLARLRYTNGVATSLDLLDAQRQLFSAQLALSQIKRDRMQSMVNLYRSLGGGAGSPPADQD</sequence>
<evidence type="ECO:0000313" key="3">
    <source>
        <dbReference type="EMBL" id="SDK33760.1"/>
    </source>
</evidence>
<dbReference type="AlphaFoldDB" id="A0A1G9B422"/>
<keyword evidence="2" id="KW-0472">Membrane</keyword>
<evidence type="ECO:0000256" key="1">
    <source>
        <dbReference type="ARBA" id="ARBA00007613"/>
    </source>
</evidence>
<dbReference type="Proteomes" id="UP000199527">
    <property type="component" value="Unassembled WGS sequence"/>
</dbReference>
<feature type="chain" id="PRO_5011331699" evidence="2">
    <location>
        <begin position="23"/>
        <end position="470"/>
    </location>
</feature>
<feature type="signal peptide" evidence="2">
    <location>
        <begin position="1"/>
        <end position="22"/>
    </location>
</feature>
<keyword evidence="2" id="KW-0564">Palmitate</keyword>
<proteinExistence type="inferred from homology"/>
<keyword evidence="2" id="KW-1134">Transmembrane beta strand</keyword>
<keyword evidence="4" id="KW-1185">Reference proteome</keyword>
<accession>A0A1G9B422</accession>
<dbReference type="Gene3D" id="2.20.200.10">
    <property type="entry name" value="Outer membrane efflux proteins (OEP)"/>
    <property type="match status" value="1"/>
</dbReference>
<dbReference type="Pfam" id="PF02321">
    <property type="entry name" value="OEP"/>
    <property type="match status" value="2"/>
</dbReference>
<gene>
    <name evidence="3" type="ORF">SAMN04488540_1274</name>
</gene>
<dbReference type="EMBL" id="FNEM01000027">
    <property type="protein sequence ID" value="SDK33760.1"/>
    <property type="molecule type" value="Genomic_DNA"/>
</dbReference>
<dbReference type="NCBIfam" id="TIGR01845">
    <property type="entry name" value="outer_NodT"/>
    <property type="match status" value="1"/>
</dbReference>
<evidence type="ECO:0000256" key="2">
    <source>
        <dbReference type="RuleBase" id="RU362097"/>
    </source>
</evidence>
<dbReference type="GO" id="GO:0015562">
    <property type="term" value="F:efflux transmembrane transporter activity"/>
    <property type="evidence" value="ECO:0007669"/>
    <property type="project" value="InterPro"/>
</dbReference>